<evidence type="ECO:0000313" key="3">
    <source>
        <dbReference type="Proteomes" id="UP000615446"/>
    </source>
</evidence>
<feature type="compositionally biased region" description="Polar residues" evidence="1">
    <location>
        <begin position="171"/>
        <end position="181"/>
    </location>
</feature>
<gene>
    <name evidence="2" type="ORF">RCL2_000435400</name>
</gene>
<feature type="compositionally biased region" description="Basic residues" evidence="1">
    <location>
        <begin position="147"/>
        <end position="156"/>
    </location>
</feature>
<dbReference type="AlphaFoldDB" id="A0A8H3L131"/>
<reference evidence="2" key="1">
    <citation type="submission" date="2019-10" db="EMBL/GenBank/DDBJ databases">
        <title>Conservation and host-specific expression of non-tandemly repeated heterogenous ribosome RNA gene in arbuscular mycorrhizal fungi.</title>
        <authorList>
            <person name="Maeda T."/>
            <person name="Kobayashi Y."/>
            <person name="Nakagawa T."/>
            <person name="Ezawa T."/>
            <person name="Yamaguchi K."/>
            <person name="Bino T."/>
            <person name="Nishimoto Y."/>
            <person name="Shigenobu S."/>
            <person name="Kawaguchi M."/>
        </authorList>
    </citation>
    <scope>NUCLEOTIDE SEQUENCE</scope>
    <source>
        <strain evidence="2">HR1</strain>
    </source>
</reference>
<dbReference type="OrthoDB" id="2449528at2759"/>
<evidence type="ECO:0000256" key="1">
    <source>
        <dbReference type="SAM" id="MobiDB-lite"/>
    </source>
</evidence>
<sequence>MSKSNCSREYQYLVKTSKHHLAYSQEQVEKNDPLCEICWPVQRDLIENTNQPFAIFWKSILQPRTRELIEQLIQTIRCPEIPPLFESLIESLLFYWKITSQFQNTIFKRMSGLTEDLSKSSSNTTTIILEDKQQKENNESNESKTQRSNKKAKNKKKENNEEYIESSNLNIQDTSENPIGNSKSISSSNTSPLQPRSSF</sequence>
<feature type="region of interest" description="Disordered" evidence="1">
    <location>
        <begin position="128"/>
        <end position="199"/>
    </location>
</feature>
<accession>A0A8H3L131</accession>
<feature type="compositionally biased region" description="Low complexity" evidence="1">
    <location>
        <begin position="182"/>
        <end position="191"/>
    </location>
</feature>
<organism evidence="2 3">
    <name type="scientific">Rhizophagus clarus</name>
    <dbReference type="NCBI Taxonomy" id="94130"/>
    <lineage>
        <taxon>Eukaryota</taxon>
        <taxon>Fungi</taxon>
        <taxon>Fungi incertae sedis</taxon>
        <taxon>Mucoromycota</taxon>
        <taxon>Glomeromycotina</taxon>
        <taxon>Glomeromycetes</taxon>
        <taxon>Glomerales</taxon>
        <taxon>Glomeraceae</taxon>
        <taxon>Rhizophagus</taxon>
    </lineage>
</organism>
<proteinExistence type="predicted"/>
<name>A0A8H3L131_9GLOM</name>
<evidence type="ECO:0000313" key="2">
    <source>
        <dbReference type="EMBL" id="GES76967.1"/>
    </source>
</evidence>
<protein>
    <submittedName>
        <fullName evidence="2">Uncharacterized protein</fullName>
    </submittedName>
</protein>
<dbReference type="EMBL" id="BLAL01000027">
    <property type="protein sequence ID" value="GES76967.1"/>
    <property type="molecule type" value="Genomic_DNA"/>
</dbReference>
<dbReference type="Proteomes" id="UP000615446">
    <property type="component" value="Unassembled WGS sequence"/>
</dbReference>
<feature type="compositionally biased region" description="Basic and acidic residues" evidence="1">
    <location>
        <begin position="129"/>
        <end position="145"/>
    </location>
</feature>
<comment type="caution">
    <text evidence="2">The sequence shown here is derived from an EMBL/GenBank/DDBJ whole genome shotgun (WGS) entry which is preliminary data.</text>
</comment>